<name>A0A4Q1CJM9_9BACT</name>
<keyword evidence="1" id="KW-0732">Signal</keyword>
<dbReference type="RefSeq" id="WP_129130781.1">
    <property type="nucleotide sequence ID" value="NZ_SDHW01000002.1"/>
</dbReference>
<accession>A0A4Q1CJM9</accession>
<evidence type="ECO:0000313" key="3">
    <source>
        <dbReference type="EMBL" id="RXK60820.1"/>
    </source>
</evidence>
<gene>
    <name evidence="3" type="ORF">ESA94_10185</name>
</gene>
<dbReference type="InterPro" id="IPR032710">
    <property type="entry name" value="NTF2-like_dom_sf"/>
</dbReference>
<proteinExistence type="predicted"/>
<organism evidence="3 4">
    <name type="scientific">Lacibacter luteus</name>
    <dbReference type="NCBI Taxonomy" id="2508719"/>
    <lineage>
        <taxon>Bacteria</taxon>
        <taxon>Pseudomonadati</taxon>
        <taxon>Bacteroidota</taxon>
        <taxon>Chitinophagia</taxon>
        <taxon>Chitinophagales</taxon>
        <taxon>Chitinophagaceae</taxon>
        <taxon>Lacibacter</taxon>
    </lineage>
</organism>
<dbReference type="EMBL" id="SDHW01000002">
    <property type="protein sequence ID" value="RXK60820.1"/>
    <property type="molecule type" value="Genomic_DNA"/>
</dbReference>
<evidence type="ECO:0000259" key="2">
    <source>
        <dbReference type="Pfam" id="PF13474"/>
    </source>
</evidence>
<evidence type="ECO:0000313" key="4">
    <source>
        <dbReference type="Proteomes" id="UP000290204"/>
    </source>
</evidence>
<keyword evidence="4" id="KW-1185">Reference proteome</keyword>
<dbReference type="InterPro" id="IPR037401">
    <property type="entry name" value="SnoaL-like"/>
</dbReference>
<feature type="chain" id="PRO_5020200966" evidence="1">
    <location>
        <begin position="23"/>
        <end position="147"/>
    </location>
</feature>
<dbReference type="OrthoDB" id="1119147at2"/>
<evidence type="ECO:0000256" key="1">
    <source>
        <dbReference type="SAM" id="SignalP"/>
    </source>
</evidence>
<dbReference type="AlphaFoldDB" id="A0A4Q1CJM9"/>
<dbReference type="Pfam" id="PF13474">
    <property type="entry name" value="SnoaL_3"/>
    <property type="match status" value="1"/>
</dbReference>
<feature type="signal peptide" evidence="1">
    <location>
        <begin position="1"/>
        <end position="22"/>
    </location>
</feature>
<feature type="domain" description="SnoaL-like" evidence="2">
    <location>
        <begin position="29"/>
        <end position="143"/>
    </location>
</feature>
<protein>
    <submittedName>
        <fullName evidence="3">Nuclear transport factor 2 family protein</fullName>
    </submittedName>
</protein>
<dbReference type="Gene3D" id="3.10.450.50">
    <property type="match status" value="1"/>
</dbReference>
<dbReference type="SUPFAM" id="SSF54427">
    <property type="entry name" value="NTF2-like"/>
    <property type="match status" value="1"/>
</dbReference>
<dbReference type="Proteomes" id="UP000290204">
    <property type="component" value="Unassembled WGS sequence"/>
</dbReference>
<comment type="caution">
    <text evidence="3">The sequence shown here is derived from an EMBL/GenBank/DDBJ whole genome shotgun (WGS) entry which is preliminary data.</text>
</comment>
<reference evidence="3 4" key="1">
    <citation type="submission" date="2019-01" db="EMBL/GenBank/DDBJ databases">
        <title>Lacibacter sp. strain TTM-7.</title>
        <authorList>
            <person name="Chen W.-M."/>
        </authorList>
    </citation>
    <scope>NUCLEOTIDE SEQUENCE [LARGE SCALE GENOMIC DNA]</scope>
    <source>
        <strain evidence="3 4">TTM-7</strain>
    </source>
</reference>
<sequence length="147" mass="17075">MMQKIKLLFVVLLFSASVNAQATQEQKTVQQTIENLFTALSNRDSAGLRLHSTADVHFYEYGEVWTIDTLIKRVMINKPADYKRTNSFDFVKITIEGNTAWATYYLQSEITRNGKKELVKWMETVVLVKLKEEWKIKLLHSSLISRT</sequence>